<dbReference type="InterPro" id="IPR041657">
    <property type="entry name" value="HTH_17"/>
</dbReference>
<dbReference type="RefSeq" id="WP_130484097.1">
    <property type="nucleotide sequence ID" value="NZ_SGWW01000001.1"/>
</dbReference>
<protein>
    <submittedName>
        <fullName evidence="2">Helix-turn-helix protein</fullName>
    </submittedName>
</protein>
<evidence type="ECO:0000313" key="3">
    <source>
        <dbReference type="Proteomes" id="UP000293519"/>
    </source>
</evidence>
<gene>
    <name evidence="2" type="ORF">EV141_0177</name>
</gene>
<comment type="caution">
    <text evidence="2">The sequence shown here is derived from an EMBL/GenBank/DDBJ whole genome shotgun (WGS) entry which is preliminary data.</text>
</comment>
<evidence type="ECO:0000259" key="1">
    <source>
        <dbReference type="Pfam" id="PF12728"/>
    </source>
</evidence>
<proteinExistence type="predicted"/>
<feature type="domain" description="Helix-turn-helix" evidence="1">
    <location>
        <begin position="8"/>
        <end position="57"/>
    </location>
</feature>
<dbReference type="EMBL" id="SGWW01000001">
    <property type="protein sequence ID" value="RZS58964.1"/>
    <property type="molecule type" value="Genomic_DNA"/>
</dbReference>
<reference evidence="2 3" key="1">
    <citation type="journal article" date="2015" name="Stand. Genomic Sci.">
        <title>Genomic Encyclopedia of Bacterial and Archaeal Type Strains, Phase III: the genomes of soil and plant-associated and newly described type strains.</title>
        <authorList>
            <person name="Whitman W.B."/>
            <person name="Woyke T."/>
            <person name="Klenk H.P."/>
            <person name="Zhou Y."/>
            <person name="Lilburn T.G."/>
            <person name="Beck B.J."/>
            <person name="De Vos P."/>
            <person name="Vandamme P."/>
            <person name="Eisen J.A."/>
            <person name="Garrity G."/>
            <person name="Hugenholtz P."/>
            <person name="Kyrpides N.C."/>
        </authorList>
    </citation>
    <scope>NUCLEOTIDE SEQUENCE [LARGE SCALE GENOMIC DNA]</scope>
    <source>
        <strain evidence="2 3">CV2</strain>
    </source>
</reference>
<dbReference type="Pfam" id="PF12728">
    <property type="entry name" value="HTH_17"/>
    <property type="match status" value="1"/>
</dbReference>
<organism evidence="2 3">
    <name type="scientific">Microcella putealis</name>
    <dbReference type="NCBI Taxonomy" id="337005"/>
    <lineage>
        <taxon>Bacteria</taxon>
        <taxon>Bacillati</taxon>
        <taxon>Actinomycetota</taxon>
        <taxon>Actinomycetes</taxon>
        <taxon>Micrococcales</taxon>
        <taxon>Microbacteriaceae</taxon>
        <taxon>Microcella</taxon>
    </lineage>
</organism>
<dbReference type="AlphaFoldDB" id="A0A4Q7LVR1"/>
<name>A0A4Q7LVR1_9MICO</name>
<sequence length="65" mass="7285">MSNSDFELCTLPETAERLRKTEAQLRWMIHTGTAPKSALIGGRRMFRVRDINAFIAAAFDDAQSA</sequence>
<keyword evidence="3" id="KW-1185">Reference proteome</keyword>
<accession>A0A4Q7LVR1</accession>
<dbReference type="OrthoDB" id="4330189at2"/>
<dbReference type="Proteomes" id="UP000293519">
    <property type="component" value="Unassembled WGS sequence"/>
</dbReference>
<evidence type="ECO:0000313" key="2">
    <source>
        <dbReference type="EMBL" id="RZS58964.1"/>
    </source>
</evidence>